<dbReference type="Proteomes" id="UP000051311">
    <property type="component" value="Unassembled WGS sequence"/>
</dbReference>
<dbReference type="OrthoDB" id="2990788at2"/>
<protein>
    <recommendedName>
        <fullName evidence="4">DUF2129 domain-containing protein</fullName>
    </recommendedName>
</protein>
<dbReference type="STRING" id="1423748.FC37_GL000183"/>
<accession>A0A0R1NYD1</accession>
<name>A0A0R1NYD1_9LACO</name>
<dbReference type="Pfam" id="PF09902">
    <property type="entry name" value="DUF2129"/>
    <property type="match status" value="1"/>
</dbReference>
<dbReference type="EMBL" id="AZEL01000007">
    <property type="protein sequence ID" value="KRL24748.1"/>
    <property type="molecule type" value="Genomic_DNA"/>
</dbReference>
<dbReference type="GeneID" id="78202899"/>
<organism evidence="2 3">
    <name type="scientific">Lactobacillus gallinarum DSM 10532 = JCM 2011</name>
    <dbReference type="NCBI Taxonomy" id="1423748"/>
    <lineage>
        <taxon>Bacteria</taxon>
        <taxon>Bacillati</taxon>
        <taxon>Bacillota</taxon>
        <taxon>Bacilli</taxon>
        <taxon>Lactobacillales</taxon>
        <taxon>Lactobacillaceae</taxon>
        <taxon>Lactobacillus</taxon>
    </lineage>
</organism>
<dbReference type="RefSeq" id="WP_025005028.1">
    <property type="nucleotide sequence ID" value="NZ_AZEL01000007.1"/>
</dbReference>
<sequence>MSINQEIENTRLTKRVALIIYLRSVSDQYKLRHYGDIVYFSKNMKYCVLYVNRKEAKELKNEIAQLDFVNHVEISPEEKVNLDSQHIEGQLVEMAKEAEKKLQLEQEKNEDQMQ</sequence>
<dbReference type="AlphaFoldDB" id="A0A0R1NYD1"/>
<dbReference type="PATRIC" id="fig|1423748.3.peg.197"/>
<evidence type="ECO:0008006" key="4">
    <source>
        <dbReference type="Google" id="ProtNLM"/>
    </source>
</evidence>
<proteinExistence type="predicted"/>
<evidence type="ECO:0000313" key="2">
    <source>
        <dbReference type="EMBL" id="KRL24748.1"/>
    </source>
</evidence>
<dbReference type="eggNOG" id="COG4471">
    <property type="taxonomic scope" value="Bacteria"/>
</dbReference>
<keyword evidence="1" id="KW-0963">Cytoplasm</keyword>
<evidence type="ECO:0000256" key="1">
    <source>
        <dbReference type="ARBA" id="ARBA00022490"/>
    </source>
</evidence>
<evidence type="ECO:0000313" key="3">
    <source>
        <dbReference type="Proteomes" id="UP000051311"/>
    </source>
</evidence>
<comment type="caution">
    <text evidence="2">The sequence shown here is derived from an EMBL/GenBank/DDBJ whole genome shotgun (WGS) entry which is preliminary data.</text>
</comment>
<dbReference type="InterPro" id="IPR016979">
    <property type="entry name" value="DUF2129"/>
</dbReference>
<reference evidence="2 3" key="1">
    <citation type="journal article" date="2015" name="Genome Announc.">
        <title>Expanding the biotechnology potential of lactobacilli through comparative genomics of 213 strains and associated genera.</title>
        <authorList>
            <person name="Sun Z."/>
            <person name="Harris H.M."/>
            <person name="McCann A."/>
            <person name="Guo C."/>
            <person name="Argimon S."/>
            <person name="Zhang W."/>
            <person name="Yang X."/>
            <person name="Jeffery I.B."/>
            <person name="Cooney J.C."/>
            <person name="Kagawa T.F."/>
            <person name="Liu W."/>
            <person name="Song Y."/>
            <person name="Salvetti E."/>
            <person name="Wrobel A."/>
            <person name="Rasinkangas P."/>
            <person name="Parkhill J."/>
            <person name="Rea M.C."/>
            <person name="O'Sullivan O."/>
            <person name="Ritari J."/>
            <person name="Douillard F.P."/>
            <person name="Paul Ross R."/>
            <person name="Yang R."/>
            <person name="Briner A.E."/>
            <person name="Felis G.E."/>
            <person name="de Vos W.M."/>
            <person name="Barrangou R."/>
            <person name="Klaenhammer T.R."/>
            <person name="Caufield P.W."/>
            <person name="Cui Y."/>
            <person name="Zhang H."/>
            <person name="O'Toole P.W."/>
        </authorList>
    </citation>
    <scope>NUCLEOTIDE SEQUENCE [LARGE SCALE GENOMIC DNA]</scope>
    <source>
        <strain evidence="2 3">DSM 10532</strain>
    </source>
</reference>
<gene>
    <name evidence="2" type="ORF">FC37_GL000183</name>
</gene>